<evidence type="ECO:0000256" key="1">
    <source>
        <dbReference type="RuleBase" id="RU004388"/>
    </source>
</evidence>
<comment type="caution">
    <text evidence="4">The sequence shown here is derived from an EMBL/GenBank/DDBJ whole genome shotgun (WGS) entry which is preliminary data.</text>
</comment>
<dbReference type="PRINTS" id="PR00345">
    <property type="entry name" value="STATHMIN"/>
</dbReference>
<comment type="similarity">
    <text evidence="1">Belongs to the stathmin family.</text>
</comment>
<evidence type="ECO:0000313" key="4">
    <source>
        <dbReference type="EMBL" id="CAK6966076.1"/>
    </source>
</evidence>
<feature type="region of interest" description="Disordered" evidence="3">
    <location>
        <begin position="46"/>
        <end position="68"/>
    </location>
</feature>
<proteinExistence type="inferred from homology"/>
<dbReference type="GO" id="GO:0043005">
    <property type="term" value="C:neuron projection"/>
    <property type="evidence" value="ECO:0007669"/>
    <property type="project" value="TreeGrafter"/>
</dbReference>
<dbReference type="InterPro" id="IPR036002">
    <property type="entry name" value="Stathmin_sf"/>
</dbReference>
<dbReference type="GO" id="GO:0007019">
    <property type="term" value="P:microtubule depolymerization"/>
    <property type="evidence" value="ECO:0007669"/>
    <property type="project" value="TreeGrafter"/>
</dbReference>
<dbReference type="Proteomes" id="UP001314229">
    <property type="component" value="Unassembled WGS sequence"/>
</dbReference>
<keyword evidence="2" id="KW-0175">Coiled coil</keyword>
<dbReference type="Gene3D" id="6.10.280.30">
    <property type="match status" value="1"/>
</dbReference>
<protein>
    <recommendedName>
        <fullName evidence="1">Stathmin</fullName>
    </recommendedName>
</protein>
<keyword evidence="5" id="KW-1185">Reference proteome</keyword>
<dbReference type="PROSITE" id="PS51663">
    <property type="entry name" value="STATHMIN_3"/>
    <property type="match status" value="1"/>
</dbReference>
<accession>A0AAV1P6Q7</accession>
<name>A0AAV1P6Q7_SCOSC</name>
<dbReference type="EMBL" id="CAWUFR010000090">
    <property type="protein sequence ID" value="CAK6966076.1"/>
    <property type="molecule type" value="Genomic_DNA"/>
</dbReference>
<dbReference type="InterPro" id="IPR000956">
    <property type="entry name" value="Stathmin_fam"/>
</dbReference>
<dbReference type="PANTHER" id="PTHR10104:SF17">
    <property type="entry name" value="STATHMIN-3"/>
    <property type="match status" value="1"/>
</dbReference>
<dbReference type="GO" id="GO:0005737">
    <property type="term" value="C:cytoplasm"/>
    <property type="evidence" value="ECO:0007669"/>
    <property type="project" value="TreeGrafter"/>
</dbReference>
<reference evidence="4 5" key="1">
    <citation type="submission" date="2024-01" db="EMBL/GenBank/DDBJ databases">
        <authorList>
            <person name="Alioto T."/>
            <person name="Alioto T."/>
            <person name="Gomez Garrido J."/>
        </authorList>
    </citation>
    <scope>NUCLEOTIDE SEQUENCE [LARGE SCALE GENOMIC DNA]</scope>
</reference>
<dbReference type="SUPFAM" id="SSF101494">
    <property type="entry name" value="Stathmin"/>
    <property type="match status" value="1"/>
</dbReference>
<evidence type="ECO:0000256" key="2">
    <source>
        <dbReference type="SAM" id="Coils"/>
    </source>
</evidence>
<dbReference type="Pfam" id="PF00836">
    <property type="entry name" value="Stathmin"/>
    <property type="match status" value="1"/>
</dbReference>
<gene>
    <name evidence="4" type="ORF">FSCOSCO3_A029300</name>
</gene>
<dbReference type="PIRSF" id="PIRSF002285">
    <property type="entry name" value="Stathmin"/>
    <property type="match status" value="1"/>
</dbReference>
<evidence type="ECO:0000313" key="5">
    <source>
        <dbReference type="Proteomes" id="UP001314229"/>
    </source>
</evidence>
<dbReference type="PANTHER" id="PTHR10104">
    <property type="entry name" value="STATHMIN"/>
    <property type="match status" value="1"/>
</dbReference>
<dbReference type="AlphaFoldDB" id="A0AAV1P6Q7"/>
<evidence type="ECO:0000256" key="3">
    <source>
        <dbReference type="SAM" id="MobiDB-lite"/>
    </source>
</evidence>
<organism evidence="4 5">
    <name type="scientific">Scomber scombrus</name>
    <name type="common">Atlantic mackerel</name>
    <name type="synonym">Scomber vernalis</name>
    <dbReference type="NCBI Taxonomy" id="13677"/>
    <lineage>
        <taxon>Eukaryota</taxon>
        <taxon>Metazoa</taxon>
        <taxon>Chordata</taxon>
        <taxon>Craniata</taxon>
        <taxon>Vertebrata</taxon>
        <taxon>Euteleostomi</taxon>
        <taxon>Actinopterygii</taxon>
        <taxon>Neopterygii</taxon>
        <taxon>Teleostei</taxon>
        <taxon>Neoteleostei</taxon>
        <taxon>Acanthomorphata</taxon>
        <taxon>Pelagiaria</taxon>
        <taxon>Scombriformes</taxon>
        <taxon>Scombridae</taxon>
        <taxon>Scomber</taxon>
    </lineage>
</organism>
<sequence length="167" mass="19491">MSMLSLLCSCFHTQPHPNSLYQYGGLEVKGLNKRASGQSFELILKDPDQFKDKPQNQPLPSPPKKEVSLEELQKRLEAAEDRRKSQELLVLKQLAEKREHEQEVLHKVREENNNFSKKTEEKLFQKMEVKKEKREAHLNALKQRLREKAIHAAEVRRNKELKADLSG</sequence>
<dbReference type="GO" id="GO:0015631">
    <property type="term" value="F:tubulin binding"/>
    <property type="evidence" value="ECO:0007669"/>
    <property type="project" value="TreeGrafter"/>
</dbReference>
<dbReference type="GO" id="GO:0031110">
    <property type="term" value="P:regulation of microtubule polymerization or depolymerization"/>
    <property type="evidence" value="ECO:0007669"/>
    <property type="project" value="InterPro"/>
</dbReference>
<feature type="coiled-coil region" evidence="2">
    <location>
        <begin position="69"/>
        <end position="158"/>
    </location>
</feature>
<dbReference type="GO" id="GO:0031175">
    <property type="term" value="P:neuron projection development"/>
    <property type="evidence" value="ECO:0007669"/>
    <property type="project" value="TreeGrafter"/>
</dbReference>